<evidence type="ECO:0000313" key="2">
    <source>
        <dbReference type="EMBL" id="ACA88590.1"/>
    </source>
</evidence>
<gene>
    <name evidence="2" type="ordered locus">Swoo_4337</name>
</gene>
<protein>
    <submittedName>
        <fullName evidence="2">Uncharacterized protein</fullName>
    </submittedName>
</protein>
<dbReference type="HOGENOM" id="CLU_165523_0_0_6"/>
<dbReference type="EMBL" id="CP000961">
    <property type="protein sequence ID" value="ACA88590.1"/>
    <property type="molecule type" value="Genomic_DNA"/>
</dbReference>
<dbReference type="Proteomes" id="UP000002168">
    <property type="component" value="Chromosome"/>
</dbReference>
<feature type="transmembrane region" description="Helical" evidence="1">
    <location>
        <begin position="64"/>
        <end position="81"/>
    </location>
</feature>
<evidence type="ECO:0000256" key="1">
    <source>
        <dbReference type="SAM" id="Phobius"/>
    </source>
</evidence>
<organism evidence="2 3">
    <name type="scientific">Shewanella woodyi (strain ATCC 51908 / MS32)</name>
    <dbReference type="NCBI Taxonomy" id="392500"/>
    <lineage>
        <taxon>Bacteria</taxon>
        <taxon>Pseudomonadati</taxon>
        <taxon>Pseudomonadota</taxon>
        <taxon>Gammaproteobacteria</taxon>
        <taxon>Alteromonadales</taxon>
        <taxon>Shewanellaceae</taxon>
        <taxon>Shewanella</taxon>
    </lineage>
</organism>
<keyword evidence="1" id="KW-1133">Transmembrane helix</keyword>
<reference evidence="2 3" key="1">
    <citation type="submission" date="2008-02" db="EMBL/GenBank/DDBJ databases">
        <title>Complete sequence of Shewanella woodyi ATCC 51908.</title>
        <authorList>
            <consortium name="US DOE Joint Genome Institute"/>
            <person name="Copeland A."/>
            <person name="Lucas S."/>
            <person name="Lapidus A."/>
            <person name="Glavina del Rio T."/>
            <person name="Dalin E."/>
            <person name="Tice H."/>
            <person name="Bruce D."/>
            <person name="Goodwin L."/>
            <person name="Pitluck S."/>
            <person name="Sims D."/>
            <person name="Brettin T."/>
            <person name="Detter J.C."/>
            <person name="Han C."/>
            <person name="Kuske C.R."/>
            <person name="Schmutz J."/>
            <person name="Larimer F."/>
            <person name="Land M."/>
            <person name="Hauser L."/>
            <person name="Kyrpides N."/>
            <person name="Lykidis A."/>
            <person name="Zhao J.-S."/>
            <person name="Richardson P."/>
        </authorList>
    </citation>
    <scope>NUCLEOTIDE SEQUENCE [LARGE SCALE GENOMIC DNA]</scope>
    <source>
        <strain evidence="3">ATCC 51908 / MS32</strain>
    </source>
</reference>
<dbReference type="AlphaFoldDB" id="B1KJB8"/>
<feature type="transmembrane region" description="Helical" evidence="1">
    <location>
        <begin position="88"/>
        <end position="106"/>
    </location>
</feature>
<keyword evidence="1" id="KW-0472">Membrane</keyword>
<dbReference type="eggNOG" id="ENOG5030PAK">
    <property type="taxonomic scope" value="Bacteria"/>
</dbReference>
<keyword evidence="3" id="KW-1185">Reference proteome</keyword>
<sequence length="130" mass="14621">MNILLNFTLIPQVPKESQAVLCAHCSQFFGVNAVKNQRGKGFGAQLQCPHCDAWLGKSPLLSRFKMLGFYLAVVALGYGYFTPEMRNLTTPIAILAVMVLLVSHMMDHLKVVEAPEKLDIDDSEHRQKYR</sequence>
<keyword evidence="1" id="KW-0812">Transmembrane</keyword>
<accession>B1KJB8</accession>
<name>B1KJB8_SHEWM</name>
<proteinExistence type="predicted"/>
<dbReference type="KEGG" id="swd:Swoo_4337"/>
<evidence type="ECO:0000313" key="3">
    <source>
        <dbReference type="Proteomes" id="UP000002168"/>
    </source>
</evidence>